<feature type="compositionally biased region" description="Pro residues" evidence="1">
    <location>
        <begin position="44"/>
        <end position="54"/>
    </location>
</feature>
<evidence type="ECO:0000313" key="4">
    <source>
        <dbReference type="EMBL" id="KAJ8988352.1"/>
    </source>
</evidence>
<dbReference type="Gene3D" id="1.10.286.70">
    <property type="entry name" value="Get5 dimerization domain"/>
    <property type="match status" value="1"/>
</dbReference>
<dbReference type="AlphaFoldDB" id="A0AAN6IRY9"/>
<evidence type="ECO:0008006" key="6">
    <source>
        <dbReference type="Google" id="ProtNLM"/>
    </source>
</evidence>
<feature type="domain" description="Get5 N-terminal" evidence="2">
    <location>
        <begin position="6"/>
        <end position="156"/>
    </location>
</feature>
<gene>
    <name evidence="4" type="ORF">HRR80_007767</name>
</gene>
<proteinExistence type="predicted"/>
<reference evidence="4" key="1">
    <citation type="submission" date="2023-01" db="EMBL/GenBank/DDBJ databases">
        <title>Exophiala dermititidis isolated from Cystic Fibrosis Patient.</title>
        <authorList>
            <person name="Kurbessoian T."/>
            <person name="Crocker A."/>
            <person name="Murante D."/>
            <person name="Hogan D.A."/>
            <person name="Stajich J.E."/>
        </authorList>
    </citation>
    <scope>NUCLEOTIDE SEQUENCE</scope>
    <source>
        <strain evidence="4">Ex8</strain>
    </source>
</reference>
<accession>A0AAN6IRY9</accession>
<evidence type="ECO:0000259" key="2">
    <source>
        <dbReference type="Pfam" id="PF12754"/>
    </source>
</evidence>
<feature type="domain" description="Get5 C-terminal" evidence="3">
    <location>
        <begin position="211"/>
        <end position="257"/>
    </location>
</feature>
<organism evidence="4 5">
    <name type="scientific">Exophiala dermatitidis</name>
    <name type="common">Black yeast-like fungus</name>
    <name type="synonym">Wangiella dermatitidis</name>
    <dbReference type="NCBI Taxonomy" id="5970"/>
    <lineage>
        <taxon>Eukaryota</taxon>
        <taxon>Fungi</taxon>
        <taxon>Dikarya</taxon>
        <taxon>Ascomycota</taxon>
        <taxon>Pezizomycotina</taxon>
        <taxon>Eurotiomycetes</taxon>
        <taxon>Chaetothyriomycetidae</taxon>
        <taxon>Chaetothyriales</taxon>
        <taxon>Herpotrichiellaceae</taxon>
        <taxon>Exophiala</taxon>
    </lineage>
</organism>
<sequence>MGDLQFAKQFLTTLDNKPDKYPSDYAFDPKTFQMRIPYTLPKLSHPPHPLPPKTAPSAPAPGSESAAPTVTVTLKSARNPNMTLVVPSVDPTTTTIHALKEQIQSYLGGPTVVHLDKIKVLWNKKPVPPSKRTVAEALDQKTVEGDVEFGVMVMGGAPDPPPQAPVSISEPEIAAAPLSEKAAVEAEQNKPEPTAMEGVESSSTTTSAVVQPGEVSGQDVLRTTEFWVDLQGFLEQRVRDQAEAARLKELFERAWRSATSAP</sequence>
<comment type="caution">
    <text evidence="4">The sequence shown here is derived from an EMBL/GenBank/DDBJ whole genome shotgun (WGS) entry which is preliminary data.</text>
</comment>
<feature type="region of interest" description="Disordered" evidence="1">
    <location>
        <begin position="188"/>
        <end position="216"/>
    </location>
</feature>
<evidence type="ECO:0000256" key="1">
    <source>
        <dbReference type="SAM" id="MobiDB-lite"/>
    </source>
</evidence>
<evidence type="ECO:0000259" key="3">
    <source>
        <dbReference type="Pfam" id="PF17183"/>
    </source>
</evidence>
<dbReference type="Pfam" id="PF12754">
    <property type="entry name" value="Get5_N"/>
    <property type="match status" value="1"/>
</dbReference>
<dbReference type="Proteomes" id="UP001161757">
    <property type="component" value="Unassembled WGS sequence"/>
</dbReference>
<dbReference type="InterPro" id="IPR024737">
    <property type="entry name" value="Get5_N"/>
</dbReference>
<name>A0AAN6IRY9_EXODE</name>
<protein>
    <recommendedName>
        <fullName evidence="6">Ubiquitin-like domain-containing protein</fullName>
    </recommendedName>
</protein>
<dbReference type="EMBL" id="JAJGCB010000019">
    <property type="protein sequence ID" value="KAJ8988352.1"/>
    <property type="molecule type" value="Genomic_DNA"/>
</dbReference>
<evidence type="ECO:0000313" key="5">
    <source>
        <dbReference type="Proteomes" id="UP001161757"/>
    </source>
</evidence>
<feature type="region of interest" description="Disordered" evidence="1">
    <location>
        <begin position="40"/>
        <end position="68"/>
    </location>
</feature>
<dbReference type="Pfam" id="PF17183">
    <property type="entry name" value="Get5_C"/>
    <property type="match status" value="1"/>
</dbReference>
<dbReference type="InterPro" id="IPR049256">
    <property type="entry name" value="Get5_C"/>
</dbReference>
<feature type="compositionally biased region" description="Low complexity" evidence="1">
    <location>
        <begin position="55"/>
        <end position="68"/>
    </location>
</feature>